<keyword evidence="5" id="KW-1185">Reference proteome</keyword>
<keyword evidence="1 3" id="KW-0853">WD repeat</keyword>
<dbReference type="PANTHER" id="PTHR44129">
    <property type="entry name" value="WD REPEAT-CONTAINING PROTEIN POP1"/>
    <property type="match status" value="1"/>
</dbReference>
<dbReference type="SUPFAM" id="SSF50978">
    <property type="entry name" value="WD40 repeat-like"/>
    <property type="match status" value="1"/>
</dbReference>
<feature type="repeat" description="WD" evidence="3">
    <location>
        <begin position="55"/>
        <end position="89"/>
    </location>
</feature>
<evidence type="ECO:0000313" key="4">
    <source>
        <dbReference type="EMBL" id="KEI66751.1"/>
    </source>
</evidence>
<dbReference type="PROSITE" id="PS50082">
    <property type="entry name" value="WD_REPEATS_2"/>
    <property type="match status" value="3"/>
</dbReference>
<dbReference type="InterPro" id="IPR020472">
    <property type="entry name" value="WD40_PAC1"/>
</dbReference>
<dbReference type="Proteomes" id="UP000027395">
    <property type="component" value="Chromosome"/>
</dbReference>
<dbReference type="SMR" id="A0A073CF58"/>
<dbReference type="Gene3D" id="2.130.10.10">
    <property type="entry name" value="YVTN repeat-like/Quinoprotein amine dehydrogenase"/>
    <property type="match status" value="2"/>
</dbReference>
<accession>A0A073CF58</accession>
<evidence type="ECO:0000256" key="3">
    <source>
        <dbReference type="PROSITE-ProRule" id="PRU00221"/>
    </source>
</evidence>
<dbReference type="eggNOG" id="COG2319">
    <property type="taxonomic scope" value="Bacteria"/>
</dbReference>
<protein>
    <submittedName>
        <fullName evidence="4">Putative WD40 repeat-containing protein</fullName>
    </submittedName>
</protein>
<gene>
    <name evidence="4" type="ORF">A19Y_1755</name>
</gene>
<dbReference type="HOGENOM" id="CLU_000288_57_18_3"/>
<dbReference type="CDD" id="cd00200">
    <property type="entry name" value="WD40"/>
    <property type="match status" value="1"/>
</dbReference>
<feature type="repeat" description="WD" evidence="3">
    <location>
        <begin position="96"/>
        <end position="137"/>
    </location>
</feature>
<organism evidence="4 5">
    <name type="scientific">Planktothrix agardhii (strain NIVA-CYA 126/8)</name>
    <dbReference type="NCBI Taxonomy" id="388467"/>
    <lineage>
        <taxon>Bacteria</taxon>
        <taxon>Bacillati</taxon>
        <taxon>Cyanobacteriota</taxon>
        <taxon>Cyanophyceae</taxon>
        <taxon>Oscillatoriophycideae</taxon>
        <taxon>Oscillatoriales</taxon>
        <taxon>Microcoleaceae</taxon>
        <taxon>Planktothrix</taxon>
    </lineage>
</organism>
<reference evidence="4 5" key="1">
    <citation type="journal article" date="2014" name="Appl. Environ. Microbiol.">
        <title>Elucidation of insertion elements encoded on plasmids and in vitro construction of shuttle vectors from the toxic cyanobacterium Planktothrix.</title>
        <authorList>
            <person name="Christiansen G."/>
            <person name="Goesmann A."/>
            <person name="Kurmayer R."/>
        </authorList>
    </citation>
    <scope>NUCLEOTIDE SEQUENCE [LARGE SCALE GENOMIC DNA]</scope>
    <source>
        <strain evidence="4 5">NIVA-CYA 126/8</strain>
    </source>
</reference>
<dbReference type="InterPro" id="IPR050349">
    <property type="entry name" value="WD_LIS1/nudF_dynein_reg"/>
</dbReference>
<dbReference type="AlphaFoldDB" id="A0A073CF58"/>
<dbReference type="SMART" id="SM00320">
    <property type="entry name" value="WD40"/>
    <property type="match status" value="3"/>
</dbReference>
<evidence type="ECO:0000256" key="1">
    <source>
        <dbReference type="ARBA" id="ARBA00022574"/>
    </source>
</evidence>
<sequence>MRLWSIDGKLLRTLEGHTDRVYGVSFSPDGQIIASASTDRTVRLWSIDGKLLQTIEGHTDRVYGVSFSPDGQIIASASGDRTVRLWSVDGKLLQTIEGHTDRVWAVSFSPDGQRIASASFDRTVRLWHIDPDDLILDLDVKLNNLLKKGCNWIRDYLKTNPNVSESERHICDGICSEDDLKIES</sequence>
<dbReference type="Pfam" id="PF00400">
    <property type="entry name" value="WD40"/>
    <property type="match status" value="3"/>
</dbReference>
<dbReference type="PROSITE" id="PS50294">
    <property type="entry name" value="WD_REPEATS_REGION"/>
    <property type="match status" value="3"/>
</dbReference>
<evidence type="ECO:0000256" key="2">
    <source>
        <dbReference type="ARBA" id="ARBA00022737"/>
    </source>
</evidence>
<dbReference type="PATRIC" id="fig|388467.6.peg.1696"/>
<proteinExistence type="predicted"/>
<dbReference type="InterPro" id="IPR036322">
    <property type="entry name" value="WD40_repeat_dom_sf"/>
</dbReference>
<dbReference type="InterPro" id="IPR015943">
    <property type="entry name" value="WD40/YVTN_repeat-like_dom_sf"/>
</dbReference>
<dbReference type="InterPro" id="IPR001680">
    <property type="entry name" value="WD40_rpt"/>
</dbReference>
<evidence type="ECO:0000313" key="5">
    <source>
        <dbReference type="Proteomes" id="UP000027395"/>
    </source>
</evidence>
<dbReference type="STRING" id="388467.A19Y_1755"/>
<dbReference type="PRINTS" id="PR00320">
    <property type="entry name" value="GPROTEINBRPT"/>
</dbReference>
<feature type="repeat" description="WD" evidence="3">
    <location>
        <begin position="14"/>
        <end position="48"/>
    </location>
</feature>
<dbReference type="EMBL" id="CM002803">
    <property type="protein sequence ID" value="KEI66751.1"/>
    <property type="molecule type" value="Genomic_DNA"/>
</dbReference>
<name>A0A073CF58_PLAA1</name>
<keyword evidence="2" id="KW-0677">Repeat</keyword>